<dbReference type="Proteomes" id="UP001281410">
    <property type="component" value="Unassembled WGS sequence"/>
</dbReference>
<sequence>MAVSQEKVNFMSPLKEQQLEGDDIGNYDNSSFATGNRCCFGRFYFKWCREKDGRDLLQDEDDYEESWWIEKTRKVKGASELIAGPKWKNFIRKIGRYCNMKRNSHKTQFQYDPESYALNFDRCFDRDDVGLVRF</sequence>
<accession>A0AAE0APE6</accession>
<evidence type="ECO:0008006" key="3">
    <source>
        <dbReference type="Google" id="ProtNLM"/>
    </source>
</evidence>
<keyword evidence="2" id="KW-1185">Reference proteome</keyword>
<evidence type="ECO:0000313" key="1">
    <source>
        <dbReference type="EMBL" id="KAK3221791.1"/>
    </source>
</evidence>
<dbReference type="EMBL" id="JANJYJ010000003">
    <property type="protein sequence ID" value="KAK3221791.1"/>
    <property type="molecule type" value="Genomic_DNA"/>
</dbReference>
<dbReference type="AlphaFoldDB" id="A0AAE0APE6"/>
<reference evidence="1" key="1">
    <citation type="journal article" date="2023" name="Plant J.">
        <title>Genome sequences and population genomics provide insights into the demographic history, inbreeding, and mutation load of two 'living fossil' tree species of Dipteronia.</title>
        <authorList>
            <person name="Feng Y."/>
            <person name="Comes H.P."/>
            <person name="Chen J."/>
            <person name="Zhu S."/>
            <person name="Lu R."/>
            <person name="Zhang X."/>
            <person name="Li P."/>
            <person name="Qiu J."/>
            <person name="Olsen K.M."/>
            <person name="Qiu Y."/>
        </authorList>
    </citation>
    <scope>NUCLEOTIDE SEQUENCE</scope>
    <source>
        <strain evidence="1">NBL</strain>
    </source>
</reference>
<dbReference type="PANTHER" id="PTHR47076">
    <property type="entry name" value="NHL DOMAIN PROTEIN"/>
    <property type="match status" value="1"/>
</dbReference>
<proteinExistence type="predicted"/>
<protein>
    <recommendedName>
        <fullName evidence="3">Stress induced protein</fullName>
    </recommendedName>
</protein>
<comment type="caution">
    <text evidence="1">The sequence shown here is derived from an EMBL/GenBank/DDBJ whole genome shotgun (WGS) entry which is preliminary data.</text>
</comment>
<evidence type="ECO:0000313" key="2">
    <source>
        <dbReference type="Proteomes" id="UP001281410"/>
    </source>
</evidence>
<dbReference type="PANTHER" id="PTHR47076:SF1">
    <property type="entry name" value="NHL DOMAIN PROTEIN"/>
    <property type="match status" value="1"/>
</dbReference>
<organism evidence="1 2">
    <name type="scientific">Dipteronia sinensis</name>
    <dbReference type="NCBI Taxonomy" id="43782"/>
    <lineage>
        <taxon>Eukaryota</taxon>
        <taxon>Viridiplantae</taxon>
        <taxon>Streptophyta</taxon>
        <taxon>Embryophyta</taxon>
        <taxon>Tracheophyta</taxon>
        <taxon>Spermatophyta</taxon>
        <taxon>Magnoliopsida</taxon>
        <taxon>eudicotyledons</taxon>
        <taxon>Gunneridae</taxon>
        <taxon>Pentapetalae</taxon>
        <taxon>rosids</taxon>
        <taxon>malvids</taxon>
        <taxon>Sapindales</taxon>
        <taxon>Sapindaceae</taxon>
        <taxon>Hippocastanoideae</taxon>
        <taxon>Acereae</taxon>
        <taxon>Dipteronia</taxon>
    </lineage>
</organism>
<gene>
    <name evidence="1" type="ORF">Dsin_008816</name>
</gene>
<name>A0AAE0APE6_9ROSI</name>